<dbReference type="AlphaFoldDB" id="A0A1X0QGN6"/>
<proteinExistence type="predicted"/>
<reference evidence="1 2" key="1">
    <citation type="journal article" date="2017" name="Environ. Microbiol.">
        <title>Decay of the glycolytic pathway and adaptation to intranuclear parasitism within Enterocytozoonidae microsporidia.</title>
        <authorList>
            <person name="Wiredu Boakye D."/>
            <person name="Jaroenlak P."/>
            <person name="Prachumwat A."/>
            <person name="Williams T.A."/>
            <person name="Bateman K.S."/>
            <person name="Itsathitphaisarn O."/>
            <person name="Sritunyalucksana K."/>
            <person name="Paszkiewicz K.H."/>
            <person name="Moore K.A."/>
            <person name="Stentiford G.D."/>
            <person name="Williams B.A."/>
        </authorList>
    </citation>
    <scope>NUCLEOTIDE SEQUENCE [LARGE SCALE GENOMIC DNA]</scope>
    <source>
        <strain evidence="2">canceri</strain>
    </source>
</reference>
<accession>A0A1X0QGN6</accession>
<evidence type="ECO:0000313" key="2">
    <source>
        <dbReference type="Proteomes" id="UP000192501"/>
    </source>
</evidence>
<name>A0A1X0QGN6_9MICR</name>
<protein>
    <submittedName>
        <fullName evidence="1">Uncharacterized protein</fullName>
    </submittedName>
</protein>
<dbReference type="VEuPathDB" id="MicrosporidiaDB:A0H76_1717"/>
<gene>
    <name evidence="1" type="ORF">A0H76_1717</name>
</gene>
<evidence type="ECO:0000313" key="1">
    <source>
        <dbReference type="EMBL" id="ORD98921.1"/>
    </source>
</evidence>
<dbReference type="EMBL" id="LTAI01000379">
    <property type="protein sequence ID" value="ORD98921.1"/>
    <property type="molecule type" value="Genomic_DNA"/>
</dbReference>
<dbReference type="Proteomes" id="UP000192501">
    <property type="component" value="Unassembled WGS sequence"/>
</dbReference>
<comment type="caution">
    <text evidence="1">The sequence shown here is derived from an EMBL/GenBank/DDBJ whole genome shotgun (WGS) entry which is preliminary data.</text>
</comment>
<sequence>MILNCQNQLTMNYSQLNLFQSCLYYQVIQITTISFVQYSLVFQTQMSLQYQVIPQSFHISNSPFLKFLIK</sequence>
<organism evidence="1 2">
    <name type="scientific">Hepatospora eriocheir</name>
    <dbReference type="NCBI Taxonomy" id="1081669"/>
    <lineage>
        <taxon>Eukaryota</taxon>
        <taxon>Fungi</taxon>
        <taxon>Fungi incertae sedis</taxon>
        <taxon>Microsporidia</taxon>
        <taxon>Hepatosporidae</taxon>
        <taxon>Hepatospora</taxon>
    </lineage>
</organism>